<accession>A0A7R9TJ60</accession>
<dbReference type="EMBL" id="HBDZ01006564">
    <property type="protein sequence ID" value="CAD8237147.1"/>
    <property type="molecule type" value="Transcribed_RNA"/>
</dbReference>
<dbReference type="InterPro" id="IPR027417">
    <property type="entry name" value="P-loop_NTPase"/>
</dbReference>
<dbReference type="PANTHER" id="PTHR10605:SF56">
    <property type="entry name" value="BIFUNCTIONAL HEPARAN SULFATE N-DEACETYLASE_N-SULFOTRANSFERASE"/>
    <property type="match status" value="1"/>
</dbReference>
<feature type="region of interest" description="Disordered" evidence="2">
    <location>
        <begin position="259"/>
        <end position="379"/>
    </location>
</feature>
<gene>
    <name evidence="3" type="ORF">PCOL08062_LOCUS5015</name>
</gene>
<protein>
    <recommendedName>
        <fullName evidence="4">Sulfotransferase</fullName>
    </recommendedName>
</protein>
<feature type="compositionally biased region" description="Low complexity" evidence="2">
    <location>
        <begin position="259"/>
        <end position="272"/>
    </location>
</feature>
<dbReference type="GO" id="GO:0008146">
    <property type="term" value="F:sulfotransferase activity"/>
    <property type="evidence" value="ECO:0007669"/>
    <property type="project" value="InterPro"/>
</dbReference>
<dbReference type="SUPFAM" id="SSF52540">
    <property type="entry name" value="P-loop containing nucleoside triphosphate hydrolases"/>
    <property type="match status" value="1"/>
</dbReference>
<sequence>MEALAAACGSSVRIIYILREPLARAQSQFLMRERLSPGLTLPRHASFEEVFADDVERFRRWQLSTSRNVTRARTATSEAGTEDALQQPCWGGAWPNNYVWDGLYDLHLRRIMRAFPDAGNGRRMLVLRSEDVWAHPEEALGHVLQWLGVANETHVQLPFGKKRAQSPALVNARPSKLSEATQRAVRMSSRTNRAPSGQRAAQQLAPGELGAGTESQYQGDERLLVTSATRSLAEATFAPHNAALRALLEGPLRAAAWRPSSASESSAATPTSVHHAAATSNDTKEETQHMMHDQRDTLTGDRALDRGGRRQLLAQGGGSKWASGSRIHDRIVSGTNGASFKGARSKRGRRADTASFLTTSSSDESEKNKPSSSWVETDTLPASVPTLPTSDISLHCVQGAPPASESHAVVMPVDTWPGFPAPVSSSVPDAGSLRVSTGSEQRAGAGIAPATHRPVVMTAEEAQWWLTRPLALAWSLRYGEGATRARVIFLTTRAGAERIDALSYHRGNVSTRSSTNITDVGGTDLSWLGRAMKWLDMRVVAADMPLEESAFDADHLADLRAGPNCCSWREFFMLRAWGMTEYARVAVVDTDLFFVGSLDPLLTSKCFSGQTLASAARGTPLNAGMIVMEPSTSVLAEMIDALRRGAYDPAYGWNAEGWPMSLAQVRANNTRTCALCGRRKVMIGGSSVVVPHTHGAEGPQGFLYWFFTTAGRWAAQVDSAGVGGAELFIRTGTAGHARPATRTLGAHAQTSRHTTRARAVLRATSGGAHGDMLYHGVGSASESEVGHARGALRLVDGCEWNLLCNGDYRDQCGSAPPAPRVLHKAFDRCPQETRAPLAAAKAAALRALREALPEGAAIAASAAAGGGTQGGAIGAGGALLESSAARAQMGRKEYRGVLGGSRRA</sequence>
<organism evidence="3">
    <name type="scientific">Prasinoderma coloniale</name>
    <dbReference type="NCBI Taxonomy" id="156133"/>
    <lineage>
        <taxon>Eukaryota</taxon>
        <taxon>Viridiplantae</taxon>
        <taxon>Prasinodermophyta</taxon>
        <taxon>Prasinodermophyceae</taxon>
        <taxon>Prasinodermales</taxon>
        <taxon>Prasinodermaceae</taxon>
        <taxon>Prasinoderma</taxon>
    </lineage>
</organism>
<evidence type="ECO:0000256" key="2">
    <source>
        <dbReference type="SAM" id="MobiDB-lite"/>
    </source>
</evidence>
<dbReference type="PANTHER" id="PTHR10605">
    <property type="entry name" value="HEPARAN SULFATE SULFOTRANSFERASE"/>
    <property type="match status" value="1"/>
</dbReference>
<dbReference type="InterPro" id="IPR029044">
    <property type="entry name" value="Nucleotide-diphossugar_trans"/>
</dbReference>
<dbReference type="InterPro" id="IPR037359">
    <property type="entry name" value="NST/OST"/>
</dbReference>
<feature type="compositionally biased region" description="Basic and acidic residues" evidence="2">
    <location>
        <begin position="282"/>
        <end position="308"/>
    </location>
</feature>
<reference evidence="3" key="1">
    <citation type="submission" date="2021-01" db="EMBL/GenBank/DDBJ databases">
        <authorList>
            <person name="Corre E."/>
            <person name="Pelletier E."/>
            <person name="Niang G."/>
            <person name="Scheremetjew M."/>
            <person name="Finn R."/>
            <person name="Kale V."/>
            <person name="Holt S."/>
            <person name="Cochrane G."/>
            <person name="Meng A."/>
            <person name="Brown T."/>
            <person name="Cohen L."/>
        </authorList>
    </citation>
    <scope>NUCLEOTIDE SEQUENCE</scope>
    <source>
        <strain evidence="3">CCMP1413</strain>
    </source>
</reference>
<evidence type="ECO:0000256" key="1">
    <source>
        <dbReference type="ARBA" id="ARBA00022679"/>
    </source>
</evidence>
<evidence type="ECO:0000313" key="3">
    <source>
        <dbReference type="EMBL" id="CAD8237147.1"/>
    </source>
</evidence>
<dbReference type="Gene3D" id="3.40.50.300">
    <property type="entry name" value="P-loop containing nucleotide triphosphate hydrolases"/>
    <property type="match status" value="1"/>
</dbReference>
<feature type="region of interest" description="Disordered" evidence="2">
    <location>
        <begin position="163"/>
        <end position="216"/>
    </location>
</feature>
<keyword evidence="1" id="KW-0808">Transferase</keyword>
<feature type="compositionally biased region" description="Polar residues" evidence="2">
    <location>
        <begin position="188"/>
        <end position="201"/>
    </location>
</feature>
<name>A0A7R9TJ60_9VIRI</name>
<evidence type="ECO:0008006" key="4">
    <source>
        <dbReference type="Google" id="ProtNLM"/>
    </source>
</evidence>
<dbReference type="Gene3D" id="3.90.550.10">
    <property type="entry name" value="Spore Coat Polysaccharide Biosynthesis Protein SpsA, Chain A"/>
    <property type="match status" value="1"/>
</dbReference>
<proteinExistence type="predicted"/>
<dbReference type="AlphaFoldDB" id="A0A7R9TJ60"/>